<accession>A0A2W5NU60</accession>
<dbReference type="PANTHER" id="PTHR36439">
    <property type="entry name" value="BLL4334 PROTEIN"/>
    <property type="match status" value="1"/>
</dbReference>
<dbReference type="Gene3D" id="3.30.70.1280">
    <property type="entry name" value="SP0830-like domains"/>
    <property type="match status" value="1"/>
</dbReference>
<dbReference type="Proteomes" id="UP000249082">
    <property type="component" value="Unassembled WGS sequence"/>
</dbReference>
<dbReference type="SUPFAM" id="SSF160379">
    <property type="entry name" value="SP0830-like"/>
    <property type="match status" value="1"/>
</dbReference>
<dbReference type="Pfam" id="PF08002">
    <property type="entry name" value="DUF1697"/>
    <property type="match status" value="1"/>
</dbReference>
<reference evidence="1 2" key="1">
    <citation type="submission" date="2017-08" db="EMBL/GenBank/DDBJ databases">
        <title>Infants hospitalized years apart are colonized by the same room-sourced microbial strains.</title>
        <authorList>
            <person name="Brooks B."/>
            <person name="Olm M.R."/>
            <person name="Firek B.A."/>
            <person name="Baker R."/>
            <person name="Thomas B.C."/>
            <person name="Morowitz M.J."/>
            <person name="Banfield J.F."/>
        </authorList>
    </citation>
    <scope>NUCLEOTIDE SEQUENCE [LARGE SCALE GENOMIC DNA]</scope>
    <source>
        <strain evidence="1">S2_005_002_R2_33</strain>
    </source>
</reference>
<evidence type="ECO:0000313" key="1">
    <source>
        <dbReference type="EMBL" id="PZQ57112.1"/>
    </source>
</evidence>
<dbReference type="PIRSF" id="PIRSF008502">
    <property type="entry name" value="UCP008502"/>
    <property type="match status" value="1"/>
</dbReference>
<comment type="caution">
    <text evidence="1">The sequence shown here is derived from an EMBL/GenBank/DDBJ whole genome shotgun (WGS) entry which is preliminary data.</text>
</comment>
<proteinExistence type="predicted"/>
<dbReference type="InterPro" id="IPR012545">
    <property type="entry name" value="DUF1697"/>
</dbReference>
<evidence type="ECO:0000313" key="2">
    <source>
        <dbReference type="Proteomes" id="UP000249082"/>
    </source>
</evidence>
<sequence length="177" mass="20121">MTRYCAFFESMTVRGDRLSMADLRYAFEREELENAETVISSGNVLFDYEERPSEGLEDLLAYLMRDRFEMKTFVAVRTREEIRAAVEENPFAGESGDTFVHTVLLASQPSAEQFDRLVADHGRVGMERLALGARSLFVDFAAPMGQSLLTMDFIEKRLGCRGTARNVRSLARIVQKM</sequence>
<dbReference type="AlphaFoldDB" id="A0A2W5NU60"/>
<organism evidence="1 2">
    <name type="scientific">Novosphingobium pentaromativorans</name>
    <dbReference type="NCBI Taxonomy" id="205844"/>
    <lineage>
        <taxon>Bacteria</taxon>
        <taxon>Pseudomonadati</taxon>
        <taxon>Pseudomonadota</taxon>
        <taxon>Alphaproteobacteria</taxon>
        <taxon>Sphingomonadales</taxon>
        <taxon>Sphingomonadaceae</taxon>
        <taxon>Novosphingobium</taxon>
    </lineage>
</organism>
<dbReference type="EMBL" id="QFPX01000002">
    <property type="protein sequence ID" value="PZQ57112.1"/>
    <property type="molecule type" value="Genomic_DNA"/>
</dbReference>
<name>A0A2W5NU60_9SPHN</name>
<gene>
    <name evidence="1" type="ORF">DI555_03090</name>
</gene>
<dbReference type="PANTHER" id="PTHR36439:SF1">
    <property type="entry name" value="DUF1697 DOMAIN-CONTAINING PROTEIN"/>
    <property type="match status" value="1"/>
</dbReference>
<protein>
    <submittedName>
        <fullName evidence="1">DUF1697 domain-containing protein</fullName>
    </submittedName>
</protein>